<keyword evidence="5 6" id="KW-0472">Membrane</keyword>
<feature type="domain" description="Major facilitator superfamily (MFS) profile" evidence="7">
    <location>
        <begin position="1"/>
        <end position="399"/>
    </location>
</feature>
<reference evidence="9" key="1">
    <citation type="submission" date="2016-11" db="EMBL/GenBank/DDBJ databases">
        <title>Complete Genome Sequence of alachlor-degrading Sphingomonas sp. strain JJ-A5.</title>
        <authorList>
            <person name="Lee H."/>
            <person name="Ka J.-O."/>
        </authorList>
    </citation>
    <scope>NUCLEOTIDE SEQUENCE [LARGE SCALE GENOMIC DNA]</scope>
    <source>
        <strain evidence="9">JJ-A5</strain>
    </source>
</reference>
<evidence type="ECO:0000313" key="8">
    <source>
        <dbReference type="EMBL" id="API59761.1"/>
    </source>
</evidence>
<gene>
    <name evidence="8" type="ORF">BSL82_10910</name>
</gene>
<dbReference type="PANTHER" id="PTHR23505">
    <property type="entry name" value="SPINSTER"/>
    <property type="match status" value="1"/>
</dbReference>
<evidence type="ECO:0000313" key="9">
    <source>
        <dbReference type="Proteomes" id="UP000182063"/>
    </source>
</evidence>
<evidence type="ECO:0000256" key="4">
    <source>
        <dbReference type="ARBA" id="ARBA00022989"/>
    </source>
</evidence>
<evidence type="ECO:0000256" key="6">
    <source>
        <dbReference type="SAM" id="Phobius"/>
    </source>
</evidence>
<dbReference type="InterPro" id="IPR011701">
    <property type="entry name" value="MFS"/>
</dbReference>
<dbReference type="GO" id="GO:0022857">
    <property type="term" value="F:transmembrane transporter activity"/>
    <property type="evidence" value="ECO:0007669"/>
    <property type="project" value="InterPro"/>
</dbReference>
<dbReference type="STRING" id="1921510.BSL82_10910"/>
<sequence>MLIMSLMDRIILSLLVQPLRDTFQISDVQFGLLFGTSFAILYGLLGFPAARLADTKNRKRLVFCGAILWAGCTAASGFAQSYEQLLLLRAGLAIGEATIFPAAHSLVSDLFPRERRSLAASVVAAAPFLGTAVTYMGGGVLIQAIDSFVAGGGGHGLETWRITLIVVSLPTIVFGILFATTVVEPLRRREVAIIGGKPATADLKSMVPFILPLVIGAGAPMILAAGYAAWAPETLMTEYGLSLSSAGAWFGVVAAVGPVVGSILLPALVNRQRGRPFVEALLLVCTAAVVIGTAIFIASPLQSSAWILLSGYLVGSILLFGVYSTVIVSMQFIAPEGVRATLVACTTFIGSGLALSIGPPLVGFLKENVSGGYTNALVWTAILSGLISLAALAVARKTARSWQGPDGR</sequence>
<feature type="transmembrane region" description="Helical" evidence="6">
    <location>
        <begin position="280"/>
        <end position="299"/>
    </location>
</feature>
<dbReference type="PROSITE" id="PS50850">
    <property type="entry name" value="MFS"/>
    <property type="match status" value="1"/>
</dbReference>
<feature type="transmembrane region" description="Helical" evidence="6">
    <location>
        <begin position="30"/>
        <end position="49"/>
    </location>
</feature>
<organism evidence="8 9">
    <name type="scientific">Tardibacter chloracetimidivorans</name>
    <dbReference type="NCBI Taxonomy" id="1921510"/>
    <lineage>
        <taxon>Bacteria</taxon>
        <taxon>Pseudomonadati</taxon>
        <taxon>Pseudomonadota</taxon>
        <taxon>Alphaproteobacteria</taxon>
        <taxon>Sphingomonadales</taxon>
        <taxon>Sphingomonadaceae</taxon>
        <taxon>Tardibacter</taxon>
    </lineage>
</organism>
<dbReference type="InterPro" id="IPR044770">
    <property type="entry name" value="MFS_spinster-like"/>
</dbReference>
<dbReference type="EMBL" id="CP018221">
    <property type="protein sequence ID" value="API59761.1"/>
    <property type="molecule type" value="Genomic_DNA"/>
</dbReference>
<evidence type="ECO:0000256" key="1">
    <source>
        <dbReference type="ARBA" id="ARBA00004141"/>
    </source>
</evidence>
<evidence type="ECO:0000256" key="3">
    <source>
        <dbReference type="ARBA" id="ARBA00022692"/>
    </source>
</evidence>
<feature type="transmembrane region" description="Helical" evidence="6">
    <location>
        <begin position="376"/>
        <end position="395"/>
    </location>
</feature>
<keyword evidence="4 6" id="KW-1133">Transmembrane helix</keyword>
<evidence type="ECO:0000259" key="7">
    <source>
        <dbReference type="PROSITE" id="PS50850"/>
    </source>
</evidence>
<dbReference type="Gene3D" id="1.20.1250.20">
    <property type="entry name" value="MFS general substrate transporter like domains"/>
    <property type="match status" value="2"/>
</dbReference>
<dbReference type="InterPro" id="IPR036259">
    <property type="entry name" value="MFS_trans_sf"/>
</dbReference>
<feature type="transmembrane region" description="Helical" evidence="6">
    <location>
        <begin position="162"/>
        <end position="186"/>
    </location>
</feature>
<dbReference type="SUPFAM" id="SSF103473">
    <property type="entry name" value="MFS general substrate transporter"/>
    <property type="match status" value="1"/>
</dbReference>
<accession>A0A1L3ZVU6</accession>
<dbReference type="KEGG" id="sphj:BSL82_10910"/>
<feature type="transmembrane region" description="Helical" evidence="6">
    <location>
        <begin position="86"/>
        <end position="106"/>
    </location>
</feature>
<keyword evidence="2" id="KW-0813">Transport</keyword>
<feature type="transmembrane region" description="Helical" evidence="6">
    <location>
        <begin position="118"/>
        <end position="142"/>
    </location>
</feature>
<feature type="transmembrane region" description="Helical" evidence="6">
    <location>
        <begin position="248"/>
        <end position="268"/>
    </location>
</feature>
<feature type="transmembrane region" description="Helical" evidence="6">
    <location>
        <begin position="305"/>
        <end position="328"/>
    </location>
</feature>
<proteinExistence type="predicted"/>
<dbReference type="Pfam" id="PF07690">
    <property type="entry name" value="MFS_1"/>
    <property type="match status" value="1"/>
</dbReference>
<feature type="transmembrane region" description="Helical" evidence="6">
    <location>
        <begin position="340"/>
        <end position="364"/>
    </location>
</feature>
<name>A0A1L3ZVU6_9SPHN</name>
<dbReference type="GO" id="GO:0016020">
    <property type="term" value="C:membrane"/>
    <property type="evidence" value="ECO:0007669"/>
    <property type="project" value="UniProtKB-SubCell"/>
</dbReference>
<feature type="transmembrane region" description="Helical" evidence="6">
    <location>
        <begin position="61"/>
        <end position="80"/>
    </location>
</feature>
<keyword evidence="3 6" id="KW-0812">Transmembrane</keyword>
<dbReference type="Proteomes" id="UP000182063">
    <property type="component" value="Chromosome"/>
</dbReference>
<dbReference type="InterPro" id="IPR020846">
    <property type="entry name" value="MFS_dom"/>
</dbReference>
<dbReference type="PANTHER" id="PTHR23505:SF79">
    <property type="entry name" value="PROTEIN SPINSTER"/>
    <property type="match status" value="1"/>
</dbReference>
<feature type="transmembrane region" description="Helical" evidence="6">
    <location>
        <begin position="207"/>
        <end position="228"/>
    </location>
</feature>
<keyword evidence="9" id="KW-1185">Reference proteome</keyword>
<comment type="subcellular location">
    <subcellularLocation>
        <location evidence="1">Membrane</location>
        <topology evidence="1">Multi-pass membrane protein</topology>
    </subcellularLocation>
</comment>
<evidence type="ECO:0000256" key="2">
    <source>
        <dbReference type="ARBA" id="ARBA00022448"/>
    </source>
</evidence>
<evidence type="ECO:0000256" key="5">
    <source>
        <dbReference type="ARBA" id="ARBA00023136"/>
    </source>
</evidence>
<dbReference type="AlphaFoldDB" id="A0A1L3ZVU6"/>
<protein>
    <recommendedName>
        <fullName evidence="7">Major facilitator superfamily (MFS) profile domain-containing protein</fullName>
    </recommendedName>
</protein>